<keyword evidence="3" id="KW-1185">Reference proteome</keyword>
<proteinExistence type="predicted"/>
<dbReference type="PANTHER" id="PTHR33164:SF99">
    <property type="entry name" value="MARR FAMILY REGULATORY PROTEIN"/>
    <property type="match status" value="1"/>
</dbReference>
<dbReference type="PATRIC" id="fig|1179773.3.peg.367"/>
<dbReference type="STRING" id="1179773.BN6_03600"/>
<dbReference type="BioCyc" id="SESP1179773:BN6_RS01765-MONOMER"/>
<dbReference type="HOGENOM" id="CLU_083287_7_1_11"/>
<dbReference type="InterPro" id="IPR036388">
    <property type="entry name" value="WH-like_DNA-bd_sf"/>
</dbReference>
<evidence type="ECO:0000313" key="3">
    <source>
        <dbReference type="Proteomes" id="UP000006281"/>
    </source>
</evidence>
<dbReference type="AlphaFoldDB" id="K0JQ67"/>
<dbReference type="PANTHER" id="PTHR33164">
    <property type="entry name" value="TRANSCRIPTIONAL REGULATOR, MARR FAMILY"/>
    <property type="match status" value="1"/>
</dbReference>
<dbReference type="PROSITE" id="PS50995">
    <property type="entry name" value="HTH_MARR_2"/>
    <property type="match status" value="1"/>
</dbReference>
<evidence type="ECO:0000313" key="2">
    <source>
        <dbReference type="EMBL" id="CCH27691.1"/>
    </source>
</evidence>
<dbReference type="KEGG" id="sesp:BN6_03600"/>
<accession>K0JQ67</accession>
<dbReference type="GO" id="GO:0003700">
    <property type="term" value="F:DNA-binding transcription factor activity"/>
    <property type="evidence" value="ECO:0007669"/>
    <property type="project" value="InterPro"/>
</dbReference>
<dbReference type="InterPro" id="IPR039422">
    <property type="entry name" value="MarR/SlyA-like"/>
</dbReference>
<feature type="domain" description="HTH marR-type" evidence="1">
    <location>
        <begin position="14"/>
        <end position="149"/>
    </location>
</feature>
<dbReference type="SUPFAM" id="SSF46785">
    <property type="entry name" value="Winged helix' DNA-binding domain"/>
    <property type="match status" value="1"/>
</dbReference>
<reference evidence="2 3" key="1">
    <citation type="journal article" date="2012" name="BMC Genomics">
        <title>Complete genome sequence of Saccharothrix espanaensis DSM 44229T and comparison to the other completely sequenced Pseudonocardiaceae.</title>
        <authorList>
            <person name="Strobel T."/>
            <person name="Al-Dilaimi A."/>
            <person name="Blom J."/>
            <person name="Gessner A."/>
            <person name="Kalinowski J."/>
            <person name="Luzhetska M."/>
            <person name="Puhler A."/>
            <person name="Szczepanowski R."/>
            <person name="Bechthold A."/>
            <person name="Ruckert C."/>
        </authorList>
    </citation>
    <scope>NUCLEOTIDE SEQUENCE [LARGE SCALE GENOMIC DNA]</scope>
    <source>
        <strain evidence="3">ATCC 51144 / DSM 44229 / JCM 9112 / NBRC 15066 / NRRL 15764</strain>
    </source>
</reference>
<dbReference type="SMART" id="SM00347">
    <property type="entry name" value="HTH_MARR"/>
    <property type="match status" value="1"/>
</dbReference>
<dbReference type="InterPro" id="IPR000835">
    <property type="entry name" value="HTH_MarR-typ"/>
</dbReference>
<sequence length="160" mass="17865">MSTCTLTTVPHPPAQPASMLLARTFRAMTDRFHDRLAEHRLEPLRPAHGFVFRYLAANEHPTTVDLAAHLGVSKQAAGKTVAELVEWAYVRREPHPTDRRAQALALTTKGHDYLRLADRLWAELDAEFAALVGDAEFAALRDSLTTYLDHTSTAGIRPVW</sequence>
<dbReference type="Pfam" id="PF12802">
    <property type="entry name" value="MarR_2"/>
    <property type="match status" value="1"/>
</dbReference>
<protein>
    <recommendedName>
        <fullName evidence="1">HTH marR-type domain-containing protein</fullName>
    </recommendedName>
</protein>
<dbReference type="InterPro" id="IPR036390">
    <property type="entry name" value="WH_DNA-bd_sf"/>
</dbReference>
<evidence type="ECO:0000259" key="1">
    <source>
        <dbReference type="PROSITE" id="PS50995"/>
    </source>
</evidence>
<dbReference type="EMBL" id="HE804045">
    <property type="protein sequence ID" value="CCH27691.1"/>
    <property type="molecule type" value="Genomic_DNA"/>
</dbReference>
<dbReference type="Proteomes" id="UP000006281">
    <property type="component" value="Chromosome"/>
</dbReference>
<organism evidence="2 3">
    <name type="scientific">Saccharothrix espanaensis (strain ATCC 51144 / DSM 44229 / JCM 9112 / NBRC 15066 / NRRL 15764)</name>
    <dbReference type="NCBI Taxonomy" id="1179773"/>
    <lineage>
        <taxon>Bacteria</taxon>
        <taxon>Bacillati</taxon>
        <taxon>Actinomycetota</taxon>
        <taxon>Actinomycetes</taxon>
        <taxon>Pseudonocardiales</taxon>
        <taxon>Pseudonocardiaceae</taxon>
        <taxon>Saccharothrix</taxon>
    </lineage>
</organism>
<name>K0JQ67_SACES</name>
<dbReference type="Gene3D" id="1.10.10.10">
    <property type="entry name" value="Winged helix-like DNA-binding domain superfamily/Winged helix DNA-binding domain"/>
    <property type="match status" value="1"/>
</dbReference>
<dbReference type="GO" id="GO:0006950">
    <property type="term" value="P:response to stress"/>
    <property type="evidence" value="ECO:0007669"/>
    <property type="project" value="TreeGrafter"/>
</dbReference>
<gene>
    <name evidence="2" type="ordered locus">BN6_03600</name>
</gene>
<dbReference type="eggNOG" id="COG1846">
    <property type="taxonomic scope" value="Bacteria"/>
</dbReference>